<sequence length="184" mass="20209">MVIVHRDDGPTVNVNFDDPTARDTYFAANRERIAALLADPPGNPIEVKVTFQKPVEWEQFVALRDDVGLQPWSYTFAEISPEGQKWALDHSVVPDDELIASAHREADYAGVCLLGMMVVEGTIPISAEGLGKLAADPRVLLADTTSVEAMQILEEHGIPVPSIDDGPDVHIPSPYWGLDWLPEK</sequence>
<dbReference type="EMBL" id="CAGS01000289">
    <property type="protein sequence ID" value="CCF84566.1"/>
    <property type="molecule type" value="Genomic_DNA"/>
</dbReference>
<comment type="caution">
    <text evidence="1">The sequence shown here is derived from an EMBL/GenBank/DDBJ whole genome shotgun (WGS) entry which is preliminary data.</text>
</comment>
<dbReference type="AlphaFoldDB" id="I4EIQ4"/>
<accession>I4EIQ4</accession>
<organism evidence="1 2">
    <name type="scientific">Nitrolancea hollandica Lb</name>
    <dbReference type="NCBI Taxonomy" id="1129897"/>
    <lineage>
        <taxon>Bacteria</taxon>
        <taxon>Pseudomonadati</taxon>
        <taxon>Thermomicrobiota</taxon>
        <taxon>Thermomicrobia</taxon>
        <taxon>Sphaerobacterales</taxon>
        <taxon>Sphaerobacterineae</taxon>
        <taxon>Sphaerobacteraceae</taxon>
        <taxon>Nitrolancea</taxon>
    </lineage>
</organism>
<evidence type="ECO:0000313" key="2">
    <source>
        <dbReference type="Proteomes" id="UP000004221"/>
    </source>
</evidence>
<dbReference type="Proteomes" id="UP000004221">
    <property type="component" value="Unassembled WGS sequence"/>
</dbReference>
<evidence type="ECO:0000313" key="1">
    <source>
        <dbReference type="EMBL" id="CCF84566.1"/>
    </source>
</evidence>
<reference evidence="1 2" key="1">
    <citation type="journal article" date="2012" name="ISME J.">
        <title>Nitrification expanded: discovery, physiology and genomics of a nitrite-oxidizing bacterium from the phylum Chloroflexi.</title>
        <authorList>
            <person name="Sorokin D.Y."/>
            <person name="Lucker S."/>
            <person name="Vejmelkova D."/>
            <person name="Kostrikina N.A."/>
            <person name="Kleerebezem R."/>
            <person name="Rijpstra W.I."/>
            <person name="Damste J.S."/>
            <person name="Le Paslier D."/>
            <person name="Muyzer G."/>
            <person name="Wagner M."/>
            <person name="van Loosdrecht M.C."/>
            <person name="Daims H."/>
        </authorList>
    </citation>
    <scope>NUCLEOTIDE SEQUENCE [LARGE SCALE GENOMIC DNA]</scope>
    <source>
        <strain evidence="2">none</strain>
    </source>
</reference>
<proteinExistence type="predicted"/>
<protein>
    <submittedName>
        <fullName evidence="1">Uncharacterized protein</fullName>
    </submittedName>
</protein>
<gene>
    <name evidence="1" type="ORF">NITHO_3590007</name>
</gene>
<keyword evidence="2" id="KW-1185">Reference proteome</keyword>
<name>I4EIQ4_9BACT</name>